<accession>A0A1F2WMG5</accession>
<feature type="transmembrane region" description="Helical" evidence="5">
    <location>
        <begin position="246"/>
        <end position="268"/>
    </location>
</feature>
<dbReference type="InterPro" id="IPR013525">
    <property type="entry name" value="ABC2_TM"/>
</dbReference>
<evidence type="ECO:0000256" key="3">
    <source>
        <dbReference type="ARBA" id="ARBA00022989"/>
    </source>
</evidence>
<evidence type="ECO:0000259" key="6">
    <source>
        <dbReference type="PROSITE" id="PS51012"/>
    </source>
</evidence>
<evidence type="ECO:0000256" key="2">
    <source>
        <dbReference type="ARBA" id="ARBA00022692"/>
    </source>
</evidence>
<proteinExistence type="inferred from homology"/>
<dbReference type="PROSITE" id="PS51012">
    <property type="entry name" value="ABC_TM2"/>
    <property type="match status" value="1"/>
</dbReference>
<evidence type="ECO:0000313" key="7">
    <source>
        <dbReference type="EMBL" id="OFW58019.1"/>
    </source>
</evidence>
<sequence length="280" mass="30706">MPVWATFSWIWWEGVRILGKALGFLKRDFLIEVSYRFNFLLSLAGIFFSASIFYFLGKIVDPAVVQDTANDYFSFVLVGMAFAMFLRTGLGSFAESMREEQMMGTLEAMLATPTSLSLIILSSSLWRFLLTSISVVVYLLIGAAFGISFAGANIPVALLLLILTVLAYSALGIISASFIIIFKRGDPINWVVSTVSIFLGGVLYPISVLPGWLRFFSRILPITYSLEGIRGTLLKAQGISDVTTDLIALAVISVVLIPLSLALFSLAVNHARRTGTLVKY</sequence>
<dbReference type="STRING" id="1797197.A2Y75_12405"/>
<comment type="caution">
    <text evidence="7">The sequence shown here is derived from an EMBL/GenBank/DDBJ whole genome shotgun (WGS) entry which is preliminary data.</text>
</comment>
<organism evidence="7 8">
    <name type="scientific">Candidatus Solincola sediminis</name>
    <dbReference type="NCBI Taxonomy" id="1797199"/>
    <lineage>
        <taxon>Bacteria</taxon>
        <taxon>Bacillati</taxon>
        <taxon>Actinomycetota</taxon>
        <taxon>Candidatus Geothermincolia</taxon>
        <taxon>Candidatus Geothermincolales</taxon>
        <taxon>Candidatus Geothermincolaceae</taxon>
        <taxon>Candidatus Solincola</taxon>
    </lineage>
</organism>
<evidence type="ECO:0000256" key="5">
    <source>
        <dbReference type="RuleBase" id="RU361157"/>
    </source>
</evidence>
<feature type="transmembrane region" description="Helical" evidence="5">
    <location>
        <begin position="188"/>
        <end position="213"/>
    </location>
</feature>
<reference evidence="7 8" key="1">
    <citation type="journal article" date="2016" name="Nat. Commun.">
        <title>Thousands of microbial genomes shed light on interconnected biogeochemical processes in an aquifer system.</title>
        <authorList>
            <person name="Anantharaman K."/>
            <person name="Brown C.T."/>
            <person name="Hug L.A."/>
            <person name="Sharon I."/>
            <person name="Castelle C.J."/>
            <person name="Probst A.J."/>
            <person name="Thomas B.C."/>
            <person name="Singh A."/>
            <person name="Wilkins M.J."/>
            <person name="Karaoz U."/>
            <person name="Brodie E.L."/>
            <person name="Williams K.H."/>
            <person name="Hubbard S.S."/>
            <person name="Banfield J.F."/>
        </authorList>
    </citation>
    <scope>NUCLEOTIDE SEQUENCE [LARGE SCALE GENOMIC DNA]</scope>
</reference>
<dbReference type="Proteomes" id="UP000177876">
    <property type="component" value="Unassembled WGS sequence"/>
</dbReference>
<comment type="similarity">
    <text evidence="5">Belongs to the ABC-2 integral membrane protein family.</text>
</comment>
<dbReference type="GO" id="GO:0043190">
    <property type="term" value="C:ATP-binding cassette (ABC) transporter complex"/>
    <property type="evidence" value="ECO:0007669"/>
    <property type="project" value="InterPro"/>
</dbReference>
<comment type="subcellular location">
    <subcellularLocation>
        <location evidence="5">Cell membrane</location>
        <topology evidence="5">Multi-pass membrane protein</topology>
    </subcellularLocation>
    <subcellularLocation>
        <location evidence="1">Membrane</location>
        <topology evidence="1">Multi-pass membrane protein</topology>
    </subcellularLocation>
</comment>
<protein>
    <recommendedName>
        <fullName evidence="5">Transport permease protein</fullName>
    </recommendedName>
</protein>
<dbReference type="InterPro" id="IPR051784">
    <property type="entry name" value="Nod_factor_ABC_transporter"/>
</dbReference>
<dbReference type="PRINTS" id="PR00164">
    <property type="entry name" value="ABC2TRNSPORT"/>
</dbReference>
<dbReference type="InterPro" id="IPR047817">
    <property type="entry name" value="ABC2_TM_bact-type"/>
</dbReference>
<keyword evidence="5" id="KW-0813">Transport</keyword>
<name>A0A1F2WMG5_9ACTN</name>
<dbReference type="PANTHER" id="PTHR43229:SF2">
    <property type="entry name" value="NODULATION PROTEIN J"/>
    <property type="match status" value="1"/>
</dbReference>
<keyword evidence="2 5" id="KW-0812">Transmembrane</keyword>
<evidence type="ECO:0000256" key="4">
    <source>
        <dbReference type="ARBA" id="ARBA00023136"/>
    </source>
</evidence>
<evidence type="ECO:0000313" key="8">
    <source>
        <dbReference type="Proteomes" id="UP000177876"/>
    </source>
</evidence>
<dbReference type="PANTHER" id="PTHR43229">
    <property type="entry name" value="NODULATION PROTEIN J"/>
    <property type="match status" value="1"/>
</dbReference>
<keyword evidence="3 5" id="KW-1133">Transmembrane helix</keyword>
<dbReference type="Pfam" id="PF01061">
    <property type="entry name" value="ABC2_membrane"/>
    <property type="match status" value="1"/>
</dbReference>
<gene>
    <name evidence="7" type="ORF">A2Y75_12405</name>
</gene>
<dbReference type="InterPro" id="IPR000412">
    <property type="entry name" value="ABC_2_transport"/>
</dbReference>
<evidence type="ECO:0000256" key="1">
    <source>
        <dbReference type="ARBA" id="ARBA00004141"/>
    </source>
</evidence>
<dbReference type="AlphaFoldDB" id="A0A1F2WMG5"/>
<feature type="domain" description="ABC transmembrane type-2" evidence="6">
    <location>
        <begin position="41"/>
        <end position="267"/>
    </location>
</feature>
<dbReference type="EMBL" id="MELK01000028">
    <property type="protein sequence ID" value="OFW58019.1"/>
    <property type="molecule type" value="Genomic_DNA"/>
</dbReference>
<feature type="transmembrane region" description="Helical" evidence="5">
    <location>
        <begin position="37"/>
        <end position="60"/>
    </location>
</feature>
<keyword evidence="4 5" id="KW-0472">Membrane</keyword>
<feature type="transmembrane region" description="Helical" evidence="5">
    <location>
        <begin position="128"/>
        <end position="150"/>
    </location>
</feature>
<keyword evidence="5" id="KW-1003">Cell membrane</keyword>
<feature type="transmembrane region" description="Helical" evidence="5">
    <location>
        <begin position="157"/>
        <end position="182"/>
    </location>
</feature>
<feature type="transmembrane region" description="Helical" evidence="5">
    <location>
        <begin position="72"/>
        <end position="90"/>
    </location>
</feature>
<dbReference type="GO" id="GO:0140359">
    <property type="term" value="F:ABC-type transporter activity"/>
    <property type="evidence" value="ECO:0007669"/>
    <property type="project" value="InterPro"/>
</dbReference>